<reference evidence="1" key="1">
    <citation type="submission" date="2014-11" db="EMBL/GenBank/DDBJ databases">
        <authorList>
            <person name="Amaro Gonzalez C."/>
        </authorList>
    </citation>
    <scope>NUCLEOTIDE SEQUENCE</scope>
</reference>
<evidence type="ECO:0000313" key="1">
    <source>
        <dbReference type="EMBL" id="JAH18243.1"/>
    </source>
</evidence>
<proteinExistence type="predicted"/>
<name>A0A0E9QQ59_ANGAN</name>
<organism evidence="1">
    <name type="scientific">Anguilla anguilla</name>
    <name type="common">European freshwater eel</name>
    <name type="synonym">Muraena anguilla</name>
    <dbReference type="NCBI Taxonomy" id="7936"/>
    <lineage>
        <taxon>Eukaryota</taxon>
        <taxon>Metazoa</taxon>
        <taxon>Chordata</taxon>
        <taxon>Craniata</taxon>
        <taxon>Vertebrata</taxon>
        <taxon>Euteleostomi</taxon>
        <taxon>Actinopterygii</taxon>
        <taxon>Neopterygii</taxon>
        <taxon>Teleostei</taxon>
        <taxon>Anguilliformes</taxon>
        <taxon>Anguillidae</taxon>
        <taxon>Anguilla</taxon>
    </lineage>
</organism>
<dbReference type="AlphaFoldDB" id="A0A0E9QQ59"/>
<protein>
    <submittedName>
        <fullName evidence="1">Uncharacterized protein</fullName>
    </submittedName>
</protein>
<accession>A0A0E9QQ59</accession>
<sequence>MLCLVNVTLCCQNNYDISNVFYMQQQHRTYKWFAFWCKYTTGFLTSRQKVKVFFNIYIFFFYIFS</sequence>
<reference evidence="1" key="2">
    <citation type="journal article" date="2015" name="Fish Shellfish Immunol.">
        <title>Early steps in the European eel (Anguilla anguilla)-Vibrio vulnificus interaction in the gills: Role of the RtxA13 toxin.</title>
        <authorList>
            <person name="Callol A."/>
            <person name="Pajuelo D."/>
            <person name="Ebbesson L."/>
            <person name="Teles M."/>
            <person name="MacKenzie S."/>
            <person name="Amaro C."/>
        </authorList>
    </citation>
    <scope>NUCLEOTIDE SEQUENCE</scope>
</reference>
<dbReference type="EMBL" id="GBXM01090334">
    <property type="protein sequence ID" value="JAH18243.1"/>
    <property type="molecule type" value="Transcribed_RNA"/>
</dbReference>